<reference evidence="2 3" key="1">
    <citation type="submission" date="2020-05" db="EMBL/GenBank/DDBJ databases">
        <title>Genome Sequencing of Type Strains.</title>
        <authorList>
            <person name="Lemaire J.F."/>
            <person name="Inderbitzin P."/>
            <person name="Gregorio O.A."/>
            <person name="Collins S.B."/>
            <person name="Wespe N."/>
            <person name="Knight-Connoni V."/>
        </authorList>
    </citation>
    <scope>NUCLEOTIDE SEQUENCE [LARGE SCALE GENOMIC DNA]</scope>
    <source>
        <strain evidence="2 3">DSM 20512</strain>
    </source>
</reference>
<dbReference type="EMBL" id="JABMCG010000062">
    <property type="protein sequence ID" value="NUU26876.1"/>
    <property type="molecule type" value="Genomic_DNA"/>
</dbReference>
<evidence type="ECO:0000256" key="1">
    <source>
        <dbReference type="SAM" id="MobiDB-lite"/>
    </source>
</evidence>
<protein>
    <submittedName>
        <fullName evidence="2">Uncharacterized protein</fullName>
    </submittedName>
</protein>
<dbReference type="RefSeq" id="WP_175325042.1">
    <property type="nucleotide sequence ID" value="NZ_JABMCG010000062.1"/>
</dbReference>
<name>A0A850DMM6_9MICO</name>
<sequence length="169" mass="18315">MTDNSVSAIPEPEEPAEWDPATDPDGYTWEDVRPHDVLLDVALNFTTGGRDDTRGGSLSLTVIVGGQVVSGVAISRRDWIDGVTAGYVQAGGTEHLGKLYNEVHEMAVNEWTRRDDAELPARARHFLHMRDVILGVGPGAIKLGYWRGVLADVSGWSFDSTNLPGTATE</sequence>
<feature type="region of interest" description="Disordered" evidence="1">
    <location>
        <begin position="1"/>
        <end position="26"/>
    </location>
</feature>
<gene>
    <name evidence="2" type="ORF">HP467_01940</name>
</gene>
<organism evidence="2 3">
    <name type="scientific">Curtobacterium citreum</name>
    <dbReference type="NCBI Taxonomy" id="2036"/>
    <lineage>
        <taxon>Bacteria</taxon>
        <taxon>Bacillati</taxon>
        <taxon>Actinomycetota</taxon>
        <taxon>Actinomycetes</taxon>
        <taxon>Micrococcales</taxon>
        <taxon>Microbacteriaceae</taxon>
        <taxon>Curtobacterium</taxon>
    </lineage>
</organism>
<dbReference type="AlphaFoldDB" id="A0A850DMM6"/>
<evidence type="ECO:0000313" key="3">
    <source>
        <dbReference type="Proteomes" id="UP000539146"/>
    </source>
</evidence>
<dbReference type="Proteomes" id="UP000539146">
    <property type="component" value="Unassembled WGS sequence"/>
</dbReference>
<evidence type="ECO:0000313" key="2">
    <source>
        <dbReference type="EMBL" id="NUU26876.1"/>
    </source>
</evidence>
<accession>A0A850DMM6</accession>
<feature type="compositionally biased region" description="Acidic residues" evidence="1">
    <location>
        <begin position="11"/>
        <end position="22"/>
    </location>
</feature>
<comment type="caution">
    <text evidence="2">The sequence shown here is derived from an EMBL/GenBank/DDBJ whole genome shotgun (WGS) entry which is preliminary data.</text>
</comment>
<proteinExistence type="predicted"/>